<keyword evidence="3" id="KW-1185">Reference proteome</keyword>
<reference evidence="2 3" key="1">
    <citation type="submission" date="2015-02" db="EMBL/GenBank/DDBJ databases">
        <title>Draft genome sequences of ten Microbacterium spp. with emphasis on heavy metal contaminated environments.</title>
        <authorList>
            <person name="Corretto E."/>
        </authorList>
    </citation>
    <scope>NUCLEOTIDE SEQUENCE [LARGE SCALE GENOMIC DNA]</scope>
    <source>
        <strain evidence="2 3">DSM 12510</strain>
    </source>
</reference>
<dbReference type="InterPro" id="IPR016181">
    <property type="entry name" value="Acyl_CoA_acyltransferase"/>
</dbReference>
<evidence type="ECO:0000259" key="1">
    <source>
        <dbReference type="PROSITE" id="PS51186"/>
    </source>
</evidence>
<dbReference type="Gene3D" id="3.40.630.30">
    <property type="match status" value="1"/>
</dbReference>
<sequence length="166" mass="18596">MGRVRLRDVVTEADRRSVAHLRRGPGQEKYLNSMEDIFEEAVEDARAMPRMWAVHDDDSGKLVGFTMISDNIPQPMDDDLVGPYFLWKLLIDEGSQRRGYGTATLDAVIAYVRTRPNAEVLFTSCSDGPGSPRGFYLGYGFTDTGRVMWGENVLAYDLTAQHPSSD</sequence>
<comment type="caution">
    <text evidence="2">The sequence shown here is derived from an EMBL/GenBank/DDBJ whole genome shotgun (WGS) entry which is preliminary data.</text>
</comment>
<dbReference type="Pfam" id="PF00583">
    <property type="entry name" value="Acetyltransf_1"/>
    <property type="match status" value="1"/>
</dbReference>
<dbReference type="CDD" id="cd04301">
    <property type="entry name" value="NAT_SF"/>
    <property type="match status" value="1"/>
</dbReference>
<dbReference type="RefSeq" id="WP_045274723.1">
    <property type="nucleotide sequence ID" value="NZ_BAAAUP010000003.1"/>
</dbReference>
<dbReference type="SUPFAM" id="SSF55729">
    <property type="entry name" value="Acyl-CoA N-acyltransferases (Nat)"/>
    <property type="match status" value="1"/>
</dbReference>
<dbReference type="AlphaFoldDB" id="A0A0M2HI11"/>
<name>A0A0M2HI11_9MICO</name>
<dbReference type="STRING" id="92835.RS81_00733"/>
<evidence type="ECO:0000313" key="3">
    <source>
        <dbReference type="Proteomes" id="UP000033956"/>
    </source>
</evidence>
<proteinExistence type="predicted"/>
<dbReference type="InterPro" id="IPR000182">
    <property type="entry name" value="GNAT_dom"/>
</dbReference>
<feature type="domain" description="N-acetyltransferase" evidence="1">
    <location>
        <begin position="4"/>
        <end position="159"/>
    </location>
</feature>
<dbReference type="PROSITE" id="PS51186">
    <property type="entry name" value="GNAT"/>
    <property type="match status" value="1"/>
</dbReference>
<organism evidence="2 3">
    <name type="scientific">Microbacterium terrae</name>
    <dbReference type="NCBI Taxonomy" id="69369"/>
    <lineage>
        <taxon>Bacteria</taxon>
        <taxon>Bacillati</taxon>
        <taxon>Actinomycetota</taxon>
        <taxon>Actinomycetes</taxon>
        <taxon>Micrococcales</taxon>
        <taxon>Microbacteriaceae</taxon>
        <taxon>Microbacterium</taxon>
    </lineage>
</organism>
<accession>A0A0M2HI11</accession>
<dbReference type="PATRIC" id="fig|92835.4.peg.753"/>
<dbReference type="EMBL" id="JYIZ01000035">
    <property type="protein sequence ID" value="KJL43940.1"/>
    <property type="molecule type" value="Genomic_DNA"/>
</dbReference>
<dbReference type="OrthoDB" id="3190820at2"/>
<evidence type="ECO:0000313" key="2">
    <source>
        <dbReference type="EMBL" id="KJL43940.1"/>
    </source>
</evidence>
<dbReference type="GO" id="GO:0016747">
    <property type="term" value="F:acyltransferase activity, transferring groups other than amino-acyl groups"/>
    <property type="evidence" value="ECO:0007669"/>
    <property type="project" value="InterPro"/>
</dbReference>
<dbReference type="Proteomes" id="UP000033956">
    <property type="component" value="Unassembled WGS sequence"/>
</dbReference>
<gene>
    <name evidence="2" type="ORF">RS81_00733</name>
</gene>
<protein>
    <submittedName>
        <fullName evidence="2">Acetyltransferase (GNAT) family protein</fullName>
    </submittedName>
</protein>